<protein>
    <submittedName>
        <fullName evidence="1">Uncharacterized protein</fullName>
    </submittedName>
</protein>
<proteinExistence type="predicted"/>
<gene>
    <name evidence="1" type="ORF">DSAG12_03276</name>
</gene>
<reference evidence="1 2" key="1">
    <citation type="journal article" date="2020" name="Nature">
        <title>Isolation of an archaeon at the prokaryote-eukaryote interface.</title>
        <authorList>
            <person name="Imachi H."/>
            <person name="Nobu M.K."/>
            <person name="Nakahara N."/>
            <person name="Morono Y."/>
            <person name="Ogawara M."/>
            <person name="Takaki Y."/>
            <person name="Takano Y."/>
            <person name="Uematsu K."/>
            <person name="Ikuta T."/>
            <person name="Ito M."/>
            <person name="Matsui Y."/>
            <person name="Miyazaki M."/>
            <person name="Murata K."/>
            <person name="Saito Y."/>
            <person name="Sakai S."/>
            <person name="Song C."/>
            <person name="Tasumi E."/>
            <person name="Yamanaka Y."/>
            <person name="Yamaguchi T."/>
            <person name="Kamagata Y."/>
            <person name="Tamaki H."/>
            <person name="Takai K."/>
        </authorList>
    </citation>
    <scope>NUCLEOTIDE SEQUENCE [LARGE SCALE GENOMIC DNA]</scope>
    <source>
        <strain evidence="1 2">MK-D1</strain>
    </source>
</reference>
<dbReference type="AlphaFoldDB" id="A0A5B9DDP2"/>
<keyword evidence="2" id="KW-1185">Reference proteome</keyword>
<dbReference type="GeneID" id="41331244"/>
<organism evidence="1 2">
    <name type="scientific">Promethearchaeum syntrophicum</name>
    <dbReference type="NCBI Taxonomy" id="2594042"/>
    <lineage>
        <taxon>Archaea</taxon>
        <taxon>Promethearchaeati</taxon>
        <taxon>Promethearchaeota</taxon>
        <taxon>Promethearchaeia</taxon>
        <taxon>Promethearchaeales</taxon>
        <taxon>Promethearchaeaceae</taxon>
        <taxon>Promethearchaeum</taxon>
    </lineage>
</organism>
<evidence type="ECO:0000313" key="1">
    <source>
        <dbReference type="EMBL" id="QEE17439.1"/>
    </source>
</evidence>
<sequence length="301" mass="35267">MQVFEVLRSIETRLIPGNNSQIKNIISPDKVYLITNDESKKIYILRGGRSTLVYYFIAQKLAKAIRKSKRGFYGIEEIKSEEQTVQMMDMVADDTGIIKEFVNPDFYSKDDPIMDPNNTKVNFLETDPTWRERIQPSNLQVFKKKQNTEHVFDQIKQNPLNPKYKTDLVLIDSSIYTPTKKLTNFLKDRKEERVYEKIGELTEGKFFSPQYMCRFIVKGEHINSIELIRKKDQMEMNTDKINAPVLFIRRIISERSIDILRSSFDLPKVESFDDLLARVREEKASKEPLLSSLDDMKDKKS</sequence>
<dbReference type="RefSeq" id="WP_147664332.1">
    <property type="nucleotide sequence ID" value="NZ_CP042905.2"/>
</dbReference>
<dbReference type="KEGG" id="psyt:DSAG12_03276"/>
<dbReference type="Proteomes" id="UP000321408">
    <property type="component" value="Chromosome"/>
</dbReference>
<dbReference type="EMBL" id="CP042905">
    <property type="protein sequence ID" value="QEE17439.1"/>
    <property type="molecule type" value="Genomic_DNA"/>
</dbReference>
<name>A0A5B9DDP2_9ARCH</name>
<evidence type="ECO:0000313" key="2">
    <source>
        <dbReference type="Proteomes" id="UP000321408"/>
    </source>
</evidence>
<accession>A0A5B9DDP2</accession>
<reference evidence="1 2" key="2">
    <citation type="journal article" date="2024" name="Int. J. Syst. Evol. Microbiol.">
        <title>Promethearchaeum syntrophicum gen. nov., sp. nov., an anaerobic, obligately syntrophic archaeon, the first isolate of the lineage 'Asgard' archaea, and proposal of the new archaeal phylum Promethearchaeota phyl. nov. and kingdom Promethearchaeati regn. nov.</title>
        <authorList>
            <person name="Imachi H."/>
            <person name="Nobu M.K."/>
            <person name="Kato S."/>
            <person name="Takaki Y."/>
            <person name="Miyazaki M."/>
            <person name="Miyata M."/>
            <person name="Ogawara M."/>
            <person name="Saito Y."/>
            <person name="Sakai S."/>
            <person name="Tahara Y.O."/>
            <person name="Takano Y."/>
            <person name="Tasumi E."/>
            <person name="Uematsu K."/>
            <person name="Yoshimura T."/>
            <person name="Itoh T."/>
            <person name="Ohkuma M."/>
            <person name="Takai K."/>
        </authorList>
    </citation>
    <scope>NUCLEOTIDE SEQUENCE [LARGE SCALE GENOMIC DNA]</scope>
    <source>
        <strain evidence="1 2">MK-D1</strain>
    </source>
</reference>